<gene>
    <name evidence="3" type="primary">LOC127751041</name>
</gene>
<proteinExistence type="predicted"/>
<accession>A0A9C6X690</accession>
<feature type="compositionally biased region" description="Low complexity" evidence="1">
    <location>
        <begin position="27"/>
        <end position="78"/>
    </location>
</feature>
<dbReference type="AlphaFoldDB" id="A0A9C6X690"/>
<feature type="non-terminal residue" evidence="3">
    <location>
        <position position="217"/>
    </location>
</feature>
<name>A0A9C6X690_FRAOC</name>
<dbReference type="Proteomes" id="UP000504606">
    <property type="component" value="Unplaced"/>
</dbReference>
<organism evidence="2 3">
    <name type="scientific">Frankliniella occidentalis</name>
    <name type="common">Western flower thrips</name>
    <name type="synonym">Euthrips occidentalis</name>
    <dbReference type="NCBI Taxonomy" id="133901"/>
    <lineage>
        <taxon>Eukaryota</taxon>
        <taxon>Metazoa</taxon>
        <taxon>Ecdysozoa</taxon>
        <taxon>Arthropoda</taxon>
        <taxon>Hexapoda</taxon>
        <taxon>Insecta</taxon>
        <taxon>Pterygota</taxon>
        <taxon>Neoptera</taxon>
        <taxon>Paraneoptera</taxon>
        <taxon>Thysanoptera</taxon>
        <taxon>Terebrantia</taxon>
        <taxon>Thripoidea</taxon>
        <taxon>Thripidae</taxon>
        <taxon>Frankliniella</taxon>
    </lineage>
</organism>
<evidence type="ECO:0000313" key="3">
    <source>
        <dbReference type="RefSeq" id="XP_052129904.1"/>
    </source>
</evidence>
<dbReference type="RefSeq" id="XP_052129904.1">
    <property type="nucleotide sequence ID" value="XM_052273944.1"/>
</dbReference>
<feature type="region of interest" description="Disordered" evidence="1">
    <location>
        <begin position="1"/>
        <end position="96"/>
    </location>
</feature>
<keyword evidence="2" id="KW-1185">Reference proteome</keyword>
<protein>
    <submittedName>
        <fullName evidence="3">Uncharacterized protein LOC127751041</fullName>
    </submittedName>
</protein>
<sequence length="217" mass="22830">MSAYSSPIQKEEVILISSDSESDCAMPSHQPQAATPPQSAPGSPVILSSGPTSPSTPAATKGIINISSGGSYLSSGPSVIPGTPSPRASPVNDSGLGAEGVLDCSFSTVAASPPGSARSISSPDSSIPDYGHPLGCSRCRSPTTLCHRCEEWAEAEWQAELRFRDREAAEEAEAEVQRTAQRLVREEDRQLEEDRRSVELFLAMEAEMAADLAIAAE</sequence>
<evidence type="ECO:0000256" key="1">
    <source>
        <dbReference type="SAM" id="MobiDB-lite"/>
    </source>
</evidence>
<evidence type="ECO:0000313" key="2">
    <source>
        <dbReference type="Proteomes" id="UP000504606"/>
    </source>
</evidence>
<dbReference type="GeneID" id="127751041"/>
<dbReference type="KEGG" id="foc:127751041"/>
<reference evidence="3" key="1">
    <citation type="submission" date="2025-08" db="UniProtKB">
        <authorList>
            <consortium name="RefSeq"/>
        </authorList>
    </citation>
    <scope>IDENTIFICATION</scope>
    <source>
        <tissue evidence="3">Whole organism</tissue>
    </source>
</reference>